<dbReference type="InterPro" id="IPR058625">
    <property type="entry name" value="MdtA-like_BSH"/>
</dbReference>
<comment type="similarity">
    <text evidence="2">Belongs to the membrane fusion protein (MFP) (TC 8.A.1) family.</text>
</comment>
<comment type="subcellular location">
    <subcellularLocation>
        <location evidence="1">Cell membrane</location>
    </subcellularLocation>
</comment>
<organism evidence="6 7">
    <name type="scientific">Massilia mucilaginosa</name>
    <dbReference type="NCBI Taxonomy" id="2609282"/>
    <lineage>
        <taxon>Bacteria</taxon>
        <taxon>Pseudomonadati</taxon>
        <taxon>Pseudomonadota</taxon>
        <taxon>Betaproteobacteria</taxon>
        <taxon>Burkholderiales</taxon>
        <taxon>Oxalobacteraceae</taxon>
        <taxon>Telluria group</taxon>
        <taxon>Massilia</taxon>
    </lineage>
</organism>
<dbReference type="PANTHER" id="PTHR30469">
    <property type="entry name" value="MULTIDRUG RESISTANCE PROTEIN MDTA"/>
    <property type="match status" value="1"/>
</dbReference>
<dbReference type="InterPro" id="IPR058626">
    <property type="entry name" value="MdtA-like_b-barrel"/>
</dbReference>
<dbReference type="Proteomes" id="UP000609726">
    <property type="component" value="Unassembled WGS sequence"/>
</dbReference>
<name>A0ABX0NYU0_9BURK</name>
<dbReference type="Gene3D" id="2.40.420.20">
    <property type="match status" value="1"/>
</dbReference>
<dbReference type="Gene3D" id="2.40.50.100">
    <property type="match status" value="1"/>
</dbReference>
<gene>
    <name evidence="6" type="ORF">F2P45_24165</name>
</gene>
<dbReference type="Gene3D" id="1.10.287.470">
    <property type="entry name" value="Helix hairpin bin"/>
    <property type="match status" value="1"/>
</dbReference>
<keyword evidence="3" id="KW-0732">Signal</keyword>
<keyword evidence="7" id="KW-1185">Reference proteome</keyword>
<feature type="domain" description="Multidrug resistance protein MdtA-like barrel-sandwich hybrid" evidence="4">
    <location>
        <begin position="70"/>
        <end position="204"/>
    </location>
</feature>
<dbReference type="PANTHER" id="PTHR30469:SF36">
    <property type="entry name" value="BLL3903 PROTEIN"/>
    <property type="match status" value="1"/>
</dbReference>
<sequence length="365" mass="38262">MKKEYAIAMLCGAVAVACAARVWSTPARAASATATASPSPPDIVVNTVTPVVRDVPVVLRATGTVTPTSVVDVHAQTTSTVKQVHIREGQFVKEGQLLFSLDDRAARANVERAQAQVMRDEAALAGLEQRYRRSAELLEKQFIAVTAVDTLRSEVDAARALLRADQAALRAVRVDAGFNAIRAPMAGRVGAVNVYPGSLVQVSTLLVTVTRLDPIAVAFTLPESHVGELLAAHQRGAVAVEAGKRSGTLSFIDNSVDPVAGAIRVKASFENGDAAMWPGQYVDARVTVRTLRGAVVIPQAAMITSPAGSFVYVVGADRTVKQVPVKRLHAFGSNAAVSGLAGSETIVTEGKQNLKTGARIKAGQG</sequence>
<dbReference type="NCBIfam" id="TIGR01730">
    <property type="entry name" value="RND_mfp"/>
    <property type="match status" value="1"/>
</dbReference>
<dbReference type="InterPro" id="IPR006143">
    <property type="entry name" value="RND_pump_MFP"/>
</dbReference>
<dbReference type="SUPFAM" id="SSF111369">
    <property type="entry name" value="HlyD-like secretion proteins"/>
    <property type="match status" value="1"/>
</dbReference>
<protein>
    <submittedName>
        <fullName evidence="6">Efflux RND transporter periplasmic adaptor subunit</fullName>
    </submittedName>
</protein>
<evidence type="ECO:0000313" key="6">
    <source>
        <dbReference type="EMBL" id="NHZ92077.1"/>
    </source>
</evidence>
<dbReference type="RefSeq" id="WP_166880663.1">
    <property type="nucleotide sequence ID" value="NZ_WHJH01000039.1"/>
</dbReference>
<feature type="domain" description="Multidrug resistance protein MdtA-like beta-barrel" evidence="5">
    <location>
        <begin position="214"/>
        <end position="288"/>
    </location>
</feature>
<proteinExistence type="inferred from homology"/>
<dbReference type="Gene3D" id="2.40.30.170">
    <property type="match status" value="1"/>
</dbReference>
<comment type="caution">
    <text evidence="6">The sequence shown here is derived from an EMBL/GenBank/DDBJ whole genome shotgun (WGS) entry which is preliminary data.</text>
</comment>
<reference evidence="6 7" key="1">
    <citation type="submission" date="2019-10" db="EMBL/GenBank/DDBJ databases">
        <title>Taxonomy of Antarctic Massilia spp.: description of Massilia rubra sp. nov., Massilia aquatica sp. nov., Massilia mucilaginosa sp. nov., Massilia frigida sp. nov. isolated from streams, lakes and regoliths.</title>
        <authorList>
            <person name="Holochova P."/>
            <person name="Sedlacek I."/>
            <person name="Kralova S."/>
            <person name="Maslanova I."/>
            <person name="Busse H.-J."/>
            <person name="Stankova E."/>
            <person name="Vrbovska V."/>
            <person name="Kovarovic V."/>
            <person name="Bartak M."/>
            <person name="Svec P."/>
            <person name="Pantucek R."/>
        </authorList>
    </citation>
    <scope>NUCLEOTIDE SEQUENCE [LARGE SCALE GENOMIC DNA]</scope>
    <source>
        <strain evidence="6 7">CCM 8733</strain>
    </source>
</reference>
<evidence type="ECO:0000256" key="3">
    <source>
        <dbReference type="SAM" id="SignalP"/>
    </source>
</evidence>
<dbReference type="PROSITE" id="PS51257">
    <property type="entry name" value="PROKAR_LIPOPROTEIN"/>
    <property type="match status" value="1"/>
</dbReference>
<feature type="signal peptide" evidence="3">
    <location>
        <begin position="1"/>
        <end position="29"/>
    </location>
</feature>
<dbReference type="EMBL" id="WHJH01000039">
    <property type="protein sequence ID" value="NHZ92077.1"/>
    <property type="molecule type" value="Genomic_DNA"/>
</dbReference>
<dbReference type="PRINTS" id="PR01490">
    <property type="entry name" value="RTXTOXIND"/>
</dbReference>
<feature type="chain" id="PRO_5047268537" evidence="3">
    <location>
        <begin position="30"/>
        <end position="365"/>
    </location>
</feature>
<dbReference type="Pfam" id="PF25944">
    <property type="entry name" value="Beta-barrel_RND"/>
    <property type="match status" value="1"/>
</dbReference>
<evidence type="ECO:0000259" key="5">
    <source>
        <dbReference type="Pfam" id="PF25944"/>
    </source>
</evidence>
<evidence type="ECO:0000259" key="4">
    <source>
        <dbReference type="Pfam" id="PF25917"/>
    </source>
</evidence>
<evidence type="ECO:0000256" key="2">
    <source>
        <dbReference type="ARBA" id="ARBA00009477"/>
    </source>
</evidence>
<dbReference type="Pfam" id="PF25917">
    <property type="entry name" value="BSH_RND"/>
    <property type="match status" value="1"/>
</dbReference>
<evidence type="ECO:0000313" key="7">
    <source>
        <dbReference type="Proteomes" id="UP000609726"/>
    </source>
</evidence>
<accession>A0ABX0NYU0</accession>
<evidence type="ECO:0000256" key="1">
    <source>
        <dbReference type="ARBA" id="ARBA00004236"/>
    </source>
</evidence>